<dbReference type="KEGG" id="tsy:THSYN_23970"/>
<proteinExistence type="predicted"/>
<dbReference type="GO" id="GO:0004521">
    <property type="term" value="F:RNA endonuclease activity"/>
    <property type="evidence" value="ECO:0007669"/>
    <property type="project" value="InterPro"/>
</dbReference>
<name>A0A2K8UE43_9GAMM</name>
<dbReference type="EMBL" id="CP020370">
    <property type="protein sequence ID" value="AUB83709.1"/>
    <property type="molecule type" value="Genomic_DNA"/>
</dbReference>
<keyword evidence="2" id="KW-1185">Reference proteome</keyword>
<organism evidence="1 2">
    <name type="scientific">Candidatus Thiodictyon syntrophicum</name>
    <dbReference type="NCBI Taxonomy" id="1166950"/>
    <lineage>
        <taxon>Bacteria</taxon>
        <taxon>Pseudomonadati</taxon>
        <taxon>Pseudomonadota</taxon>
        <taxon>Gammaproteobacteria</taxon>
        <taxon>Chromatiales</taxon>
        <taxon>Chromatiaceae</taxon>
        <taxon>Thiodictyon</taxon>
    </lineage>
</organism>
<dbReference type="Proteomes" id="UP000232638">
    <property type="component" value="Chromosome"/>
</dbReference>
<reference evidence="1 2" key="1">
    <citation type="submission" date="2017-03" db="EMBL/GenBank/DDBJ databases">
        <title>Complete genome sequence of Candidatus 'Thiodictyon syntrophicum' sp. nov. strain Cad16T, a photolithoautotroph purple sulfur bacterium isolated from an alpine meromictic lake.</title>
        <authorList>
            <person name="Luedin S.M."/>
            <person name="Pothier J.F."/>
            <person name="Danza F."/>
            <person name="Storelli N."/>
            <person name="Wittwer M."/>
            <person name="Tonolla M."/>
        </authorList>
    </citation>
    <scope>NUCLEOTIDE SEQUENCE [LARGE SCALE GENOMIC DNA]</scope>
    <source>
        <strain evidence="1 2">Cad16T</strain>
    </source>
</reference>
<dbReference type="PANTHER" id="PTHR42188:SF1">
    <property type="entry name" value="23S RRNA-SPECIFIC ENDONUCLEASE VAPC20"/>
    <property type="match status" value="1"/>
</dbReference>
<evidence type="ECO:0000313" key="1">
    <source>
        <dbReference type="EMBL" id="AUB83709.1"/>
    </source>
</evidence>
<dbReference type="PANTHER" id="PTHR42188">
    <property type="entry name" value="23S RRNA-SPECIFIC ENDONUCLEASE VAPC20"/>
    <property type="match status" value="1"/>
</dbReference>
<dbReference type="AlphaFoldDB" id="A0A2K8UE43"/>
<protein>
    <submittedName>
        <fullName evidence="1">Uncharacterized protein</fullName>
    </submittedName>
</protein>
<dbReference type="GO" id="GO:0016075">
    <property type="term" value="P:rRNA catabolic process"/>
    <property type="evidence" value="ECO:0007669"/>
    <property type="project" value="TreeGrafter"/>
</dbReference>
<gene>
    <name evidence="1" type="ORF">THSYN_23970</name>
</gene>
<accession>A0A2K8UE43</accession>
<evidence type="ECO:0000313" key="2">
    <source>
        <dbReference type="Proteomes" id="UP000232638"/>
    </source>
</evidence>
<dbReference type="InterPro" id="IPR039018">
    <property type="entry name" value="VapC20-like"/>
</dbReference>
<sequence length="76" mass="8485">MVGRDPMSTEVFLDTAYAIALSSAKDQLHVRAIALAEQMEAARIRLMQDRGLTDALTTDEHFQQAGFWALLREGFS</sequence>